<dbReference type="KEGG" id="ang:An02g04570"/>
<dbReference type="RefSeq" id="XP_059599953.1">
    <property type="nucleotide sequence ID" value="XM_059746254.1"/>
</dbReference>
<dbReference type="AlphaFoldDB" id="A0AAJ8BN95"/>
<dbReference type="GeneID" id="84590299"/>
<reference evidence="1" key="1">
    <citation type="submission" date="2025-02" db="EMBL/GenBank/DDBJ databases">
        <authorList>
            <consortium name="NCBI Genome Project"/>
        </authorList>
    </citation>
    <scope>NUCLEOTIDE SEQUENCE</scope>
</reference>
<sequence length="173" mass="18803">MSSMVELASLSLDRWLQAELLIGMPSASYITEALCATTHTMQVSEKHTTPAPPSVRHTNRTCPSPVAVTNSIGHWFSGSFMSEVTGAWSTSRHVLDGIIALVAALVSDMHNRDGLNAGVVYQTWPVWESLLVTSYAGISNWHIREKATGCDLKASKDADVETDRYGDPRGNIS</sequence>
<dbReference type="VEuPathDB" id="FungiDB:An02g04570"/>
<proteinExistence type="predicted"/>
<name>A0AAJ8BN95_ASPNG</name>
<protein>
    <submittedName>
        <fullName evidence="1">Uncharacterized protein</fullName>
    </submittedName>
</protein>
<reference evidence="1" key="2">
    <citation type="submission" date="2025-08" db="UniProtKB">
        <authorList>
            <consortium name="RefSeq"/>
        </authorList>
    </citation>
    <scope>IDENTIFICATION</scope>
</reference>
<accession>A0AAJ8BN95</accession>
<evidence type="ECO:0000313" key="1">
    <source>
        <dbReference type="RefSeq" id="XP_059599953.1"/>
    </source>
</evidence>
<organism evidence="1">
    <name type="scientific">Aspergillus niger</name>
    <dbReference type="NCBI Taxonomy" id="5061"/>
    <lineage>
        <taxon>Eukaryota</taxon>
        <taxon>Fungi</taxon>
        <taxon>Dikarya</taxon>
        <taxon>Ascomycota</taxon>
        <taxon>Pezizomycotina</taxon>
        <taxon>Eurotiomycetes</taxon>
        <taxon>Eurotiomycetidae</taxon>
        <taxon>Eurotiales</taxon>
        <taxon>Aspergillaceae</taxon>
        <taxon>Aspergillus</taxon>
        <taxon>Aspergillus subgen. Circumdati</taxon>
    </lineage>
</organism>
<gene>
    <name evidence="1" type="ORF">An02g04570</name>
</gene>